<dbReference type="RefSeq" id="WP_262855862.1">
    <property type="nucleotide sequence ID" value="NZ_JAOPKZ010000009.1"/>
</dbReference>
<protein>
    <submittedName>
        <fullName evidence="4">DUF4064 domain-containing protein</fullName>
    </submittedName>
</protein>
<evidence type="ECO:0000313" key="5">
    <source>
        <dbReference type="Proteomes" id="UP001209553"/>
    </source>
</evidence>
<dbReference type="PROSITE" id="PS51257">
    <property type="entry name" value="PROKAR_LIPOPROTEIN"/>
    <property type="match status" value="1"/>
</dbReference>
<keyword evidence="2" id="KW-0472">Membrane</keyword>
<proteinExistence type="predicted"/>
<organism evidence="4 5">
    <name type="scientific">Staphylococcus marylandisciuri</name>
    <dbReference type="NCBI Taxonomy" id="2981529"/>
    <lineage>
        <taxon>Bacteria</taxon>
        <taxon>Bacillati</taxon>
        <taxon>Bacillota</taxon>
        <taxon>Bacilli</taxon>
        <taxon>Bacillales</taxon>
        <taxon>Staphylococcaceae</taxon>
        <taxon>Staphylococcus</taxon>
    </lineage>
</organism>
<dbReference type="Proteomes" id="UP001209553">
    <property type="component" value="Unassembled WGS sequence"/>
</dbReference>
<feature type="transmembrane region" description="Helical" evidence="2">
    <location>
        <begin position="91"/>
        <end position="124"/>
    </location>
</feature>
<feature type="domain" description="DUF4064" evidence="3">
    <location>
        <begin position="2"/>
        <end position="106"/>
    </location>
</feature>
<evidence type="ECO:0000259" key="3">
    <source>
        <dbReference type="Pfam" id="PF13273"/>
    </source>
</evidence>
<feature type="transmembrane region" description="Helical" evidence="2">
    <location>
        <begin position="12"/>
        <end position="33"/>
    </location>
</feature>
<gene>
    <name evidence="4" type="ORF">N9R04_06220</name>
</gene>
<evidence type="ECO:0000256" key="2">
    <source>
        <dbReference type="SAM" id="Phobius"/>
    </source>
</evidence>
<dbReference type="Pfam" id="PF13273">
    <property type="entry name" value="DUF4064"/>
    <property type="match status" value="1"/>
</dbReference>
<keyword evidence="5" id="KW-1185">Reference proteome</keyword>
<comment type="caution">
    <text evidence="4">The sequence shown here is derived from an EMBL/GenBank/DDBJ whole genome shotgun (WGS) entry which is preliminary data.</text>
</comment>
<keyword evidence="2" id="KW-1133">Transmembrane helix</keyword>
<dbReference type="InterPro" id="IPR025273">
    <property type="entry name" value="DUF4064"/>
</dbReference>
<accession>A0ABT2QQR2</accession>
<evidence type="ECO:0000256" key="1">
    <source>
        <dbReference type="SAM" id="MobiDB-lite"/>
    </source>
</evidence>
<evidence type="ECO:0000313" key="4">
    <source>
        <dbReference type="EMBL" id="MCU5746311.1"/>
    </source>
</evidence>
<name>A0ABT2QQR2_9STAP</name>
<sequence length="176" mass="19847">MKRTAEKVLTWIGFGFNILVFFGCILFTLLLTTSKEEFSKALMEENAFSLNEAGTIADIYTFMSMVGLVLTAIYFILCILAAVWIGKKNKAAGIILIVIGALSFISPNWIAGVLWLIAGIMLLVRKPKAYHSNLANDYNYNNDYTRSENRDQNDSGYERNLGENTSKKVDEDPYKY</sequence>
<dbReference type="EMBL" id="JAOPKZ010000009">
    <property type="protein sequence ID" value="MCU5746311.1"/>
    <property type="molecule type" value="Genomic_DNA"/>
</dbReference>
<reference evidence="4 5" key="1">
    <citation type="journal article" date="2023" name="Int. J. Syst. Evol. Microbiol.">
        <title>Streptococcus sciuri sp. nov., Staphylococcus marylandisciuri sp. nov. and Staphylococcus americanisciuri sp. nov., isolated from faeces of eastern grey squirrel (Sciurus carolinensis).</title>
        <authorList>
            <person name="Volokhov D.V."/>
            <person name="Zagorodnyaya T.A."/>
            <person name="Furtak V.A."/>
            <person name="Nattanmai G."/>
            <person name="Randall L."/>
            <person name="Jose S."/>
            <person name="Gao Y."/>
            <person name="Eisenberg T."/>
            <person name="Delmonte P."/>
            <person name="Blom J."/>
            <person name="Mitchell K.K."/>
        </authorList>
    </citation>
    <scope>NUCLEOTIDE SEQUENCE [LARGE SCALE GENOMIC DNA]</scope>
    <source>
        <strain evidence="4 5">SQ8-PEA</strain>
    </source>
</reference>
<feature type="region of interest" description="Disordered" evidence="1">
    <location>
        <begin position="145"/>
        <end position="176"/>
    </location>
</feature>
<feature type="transmembrane region" description="Helical" evidence="2">
    <location>
        <begin position="59"/>
        <end position="85"/>
    </location>
</feature>
<keyword evidence="2" id="KW-0812">Transmembrane</keyword>